<organism evidence="3 4">
    <name type="scientific">Anaerosporobacter mobilis DSM 15930</name>
    <dbReference type="NCBI Taxonomy" id="1120996"/>
    <lineage>
        <taxon>Bacteria</taxon>
        <taxon>Bacillati</taxon>
        <taxon>Bacillota</taxon>
        <taxon>Clostridia</taxon>
        <taxon>Lachnospirales</taxon>
        <taxon>Lachnospiraceae</taxon>
        <taxon>Anaerosporobacter</taxon>
    </lineage>
</organism>
<dbReference type="OrthoDB" id="2046695at2"/>
<keyword evidence="4" id="KW-1185">Reference proteome</keyword>
<dbReference type="InterPro" id="IPR025303">
    <property type="entry name" value="PdaC"/>
</dbReference>
<dbReference type="STRING" id="1120996.SAMN02746066_03773"/>
<feature type="chain" id="PRO_5012478120" description="Deacetylase PdaC domain-containing protein" evidence="1">
    <location>
        <begin position="28"/>
        <end position="232"/>
    </location>
</feature>
<reference evidence="3 4" key="1">
    <citation type="submission" date="2016-11" db="EMBL/GenBank/DDBJ databases">
        <authorList>
            <person name="Jaros S."/>
            <person name="Januszkiewicz K."/>
            <person name="Wedrychowicz H."/>
        </authorList>
    </citation>
    <scope>NUCLEOTIDE SEQUENCE [LARGE SCALE GENOMIC DNA]</scope>
    <source>
        <strain evidence="3 4">DSM 15930</strain>
    </source>
</reference>
<feature type="signal peptide" evidence="1">
    <location>
        <begin position="1"/>
        <end position="27"/>
    </location>
</feature>
<evidence type="ECO:0000259" key="2">
    <source>
        <dbReference type="Pfam" id="PF13739"/>
    </source>
</evidence>
<dbReference type="RefSeq" id="WP_073290200.1">
    <property type="nucleotide sequence ID" value="NZ_FRCP01000020.1"/>
</dbReference>
<name>A0A1M7MDB8_9FIRM</name>
<protein>
    <recommendedName>
        <fullName evidence="2">Deacetylase PdaC domain-containing protein</fullName>
    </recommendedName>
</protein>
<sequence>MKKLIVKSMVAILFCFIVMSQSIFVSAKNTKAEYTMKERKIEYTDDDGKVRGVISYQYPEFKGTSKSIKTINSKLRKECTIYFQSESAKNFDEYVQIAIADNNFYDKEEQYFFQTSSTLTYNKNDIVSISMNEKWYAGGVYNQANYGFNYNLKTGKKLGINDVIVGNAKEKILNAAKKYCETDTNAYNIIKNTKVEDYKFYFSKGQVYICYDSYELGRGAGWDIFSVTGKYK</sequence>
<gene>
    <name evidence="3" type="ORF">SAMN02746066_03773</name>
</gene>
<accession>A0A1M7MDB8</accession>
<dbReference type="Pfam" id="PF13739">
    <property type="entry name" value="PdaC"/>
    <property type="match status" value="1"/>
</dbReference>
<proteinExistence type="predicted"/>
<evidence type="ECO:0000313" key="4">
    <source>
        <dbReference type="Proteomes" id="UP000184038"/>
    </source>
</evidence>
<keyword evidence="1" id="KW-0732">Signal</keyword>
<feature type="domain" description="Deacetylase PdaC" evidence="2">
    <location>
        <begin position="54"/>
        <end position="139"/>
    </location>
</feature>
<dbReference type="EMBL" id="FRCP01000020">
    <property type="protein sequence ID" value="SHM88804.1"/>
    <property type="molecule type" value="Genomic_DNA"/>
</dbReference>
<evidence type="ECO:0000256" key="1">
    <source>
        <dbReference type="SAM" id="SignalP"/>
    </source>
</evidence>
<dbReference type="AlphaFoldDB" id="A0A1M7MDB8"/>
<evidence type="ECO:0000313" key="3">
    <source>
        <dbReference type="EMBL" id="SHM88804.1"/>
    </source>
</evidence>
<dbReference type="Proteomes" id="UP000184038">
    <property type="component" value="Unassembled WGS sequence"/>
</dbReference>
<dbReference type="Gene3D" id="3.30.565.40">
    <property type="entry name" value="Fervidobacterium nodosum Rt17-B1 like"/>
    <property type="match status" value="1"/>
</dbReference>